<evidence type="ECO:0000313" key="1">
    <source>
        <dbReference type="EMBL" id="CAH0714042.1"/>
    </source>
</evidence>
<evidence type="ECO:0000313" key="2">
    <source>
        <dbReference type="Proteomes" id="UP000838878"/>
    </source>
</evidence>
<feature type="non-terminal residue" evidence="1">
    <location>
        <position position="74"/>
    </location>
</feature>
<organism evidence="1 2">
    <name type="scientific">Brenthis ino</name>
    <name type="common">lesser marbled fritillary</name>
    <dbReference type="NCBI Taxonomy" id="405034"/>
    <lineage>
        <taxon>Eukaryota</taxon>
        <taxon>Metazoa</taxon>
        <taxon>Ecdysozoa</taxon>
        <taxon>Arthropoda</taxon>
        <taxon>Hexapoda</taxon>
        <taxon>Insecta</taxon>
        <taxon>Pterygota</taxon>
        <taxon>Neoptera</taxon>
        <taxon>Endopterygota</taxon>
        <taxon>Lepidoptera</taxon>
        <taxon>Glossata</taxon>
        <taxon>Ditrysia</taxon>
        <taxon>Papilionoidea</taxon>
        <taxon>Nymphalidae</taxon>
        <taxon>Heliconiinae</taxon>
        <taxon>Argynnini</taxon>
        <taxon>Brenthis</taxon>
    </lineage>
</organism>
<name>A0A8J9VMA7_9NEOP</name>
<sequence>MASKQLGQMIETCDIYSGGPQASGSQAQRRRRSCMRVRIRITLHNNNSYLQRQADEPFHARAQRHGHFFLINSK</sequence>
<reference evidence="1" key="1">
    <citation type="submission" date="2021-12" db="EMBL/GenBank/DDBJ databases">
        <authorList>
            <person name="Martin H S."/>
        </authorList>
    </citation>
    <scope>NUCLEOTIDE SEQUENCE</scope>
</reference>
<keyword evidence="2" id="KW-1185">Reference proteome</keyword>
<gene>
    <name evidence="1" type="ORF">BINO364_LOCUS1129</name>
</gene>
<dbReference type="AlphaFoldDB" id="A0A8J9VMA7"/>
<dbReference type="Proteomes" id="UP000838878">
    <property type="component" value="Chromosome 1"/>
</dbReference>
<proteinExistence type="predicted"/>
<protein>
    <submittedName>
        <fullName evidence="1">Uncharacterized protein</fullName>
    </submittedName>
</protein>
<accession>A0A8J9VMA7</accession>
<dbReference type="EMBL" id="OV170221">
    <property type="protein sequence ID" value="CAH0714042.1"/>
    <property type="molecule type" value="Genomic_DNA"/>
</dbReference>